<name>D7LAA1_ARALL</name>
<proteinExistence type="predicted"/>
<evidence type="ECO:0000313" key="2">
    <source>
        <dbReference type="Proteomes" id="UP000008694"/>
    </source>
</evidence>
<dbReference type="Gramene" id="scaffold_303430.1">
    <property type="protein sequence ID" value="scaffold_303430.1"/>
    <property type="gene ID" value="scaffold_303430.1"/>
</dbReference>
<sequence>MVRKVYTNVFDAINLDTLICAMERYSFLGMNMITKCMNVSENEILKSLNPLSKYIETIQQNT</sequence>
<organism evidence="2">
    <name type="scientific">Arabidopsis lyrata subsp. lyrata</name>
    <name type="common">Lyre-leaved rock-cress</name>
    <dbReference type="NCBI Taxonomy" id="81972"/>
    <lineage>
        <taxon>Eukaryota</taxon>
        <taxon>Viridiplantae</taxon>
        <taxon>Streptophyta</taxon>
        <taxon>Embryophyta</taxon>
        <taxon>Tracheophyta</taxon>
        <taxon>Spermatophyta</taxon>
        <taxon>Magnoliopsida</taxon>
        <taxon>eudicotyledons</taxon>
        <taxon>Gunneridae</taxon>
        <taxon>Pentapetalae</taxon>
        <taxon>rosids</taxon>
        <taxon>malvids</taxon>
        <taxon>Brassicales</taxon>
        <taxon>Brassicaceae</taxon>
        <taxon>Camelineae</taxon>
        <taxon>Arabidopsis</taxon>
    </lineage>
</organism>
<gene>
    <name evidence="1" type="ORF">ARALYDRAFT_899460</name>
</gene>
<keyword evidence="2" id="KW-1185">Reference proteome</keyword>
<dbReference type="AlphaFoldDB" id="D7LAA1"/>
<dbReference type="Proteomes" id="UP000008694">
    <property type="component" value="Unassembled WGS sequence"/>
</dbReference>
<evidence type="ECO:0000313" key="1">
    <source>
        <dbReference type="EMBL" id="EFH62088.1"/>
    </source>
</evidence>
<dbReference type="EMBL" id="GL348715">
    <property type="protein sequence ID" value="EFH62088.1"/>
    <property type="molecule type" value="Genomic_DNA"/>
</dbReference>
<accession>D7LAA1</accession>
<reference evidence="2" key="1">
    <citation type="journal article" date="2011" name="Nat. Genet.">
        <title>The Arabidopsis lyrata genome sequence and the basis of rapid genome size change.</title>
        <authorList>
            <person name="Hu T.T."/>
            <person name="Pattyn P."/>
            <person name="Bakker E.G."/>
            <person name="Cao J."/>
            <person name="Cheng J.-F."/>
            <person name="Clark R.M."/>
            <person name="Fahlgren N."/>
            <person name="Fawcett J.A."/>
            <person name="Grimwood J."/>
            <person name="Gundlach H."/>
            <person name="Haberer G."/>
            <person name="Hollister J.D."/>
            <person name="Ossowski S."/>
            <person name="Ottilar R.P."/>
            <person name="Salamov A.A."/>
            <person name="Schneeberger K."/>
            <person name="Spannagl M."/>
            <person name="Wang X."/>
            <person name="Yang L."/>
            <person name="Nasrallah M.E."/>
            <person name="Bergelson J."/>
            <person name="Carrington J.C."/>
            <person name="Gaut B.S."/>
            <person name="Schmutz J."/>
            <person name="Mayer K.F.X."/>
            <person name="Van de Peer Y."/>
            <person name="Grigoriev I.V."/>
            <person name="Nordborg M."/>
            <person name="Weigel D."/>
            <person name="Guo Y.-L."/>
        </authorList>
    </citation>
    <scope>NUCLEOTIDE SEQUENCE [LARGE SCALE GENOMIC DNA]</scope>
    <source>
        <strain evidence="2">cv. MN47</strain>
    </source>
</reference>
<protein>
    <submittedName>
        <fullName evidence="1">Uncharacterized protein</fullName>
    </submittedName>
</protein>
<dbReference type="HOGENOM" id="CLU_2907131_0_0_1"/>